<feature type="compositionally biased region" description="Pro residues" evidence="1">
    <location>
        <begin position="124"/>
        <end position="135"/>
    </location>
</feature>
<feature type="compositionally biased region" description="Low complexity" evidence="1">
    <location>
        <begin position="112"/>
        <end position="123"/>
    </location>
</feature>
<evidence type="ECO:0000256" key="1">
    <source>
        <dbReference type="SAM" id="MobiDB-lite"/>
    </source>
</evidence>
<feature type="compositionally biased region" description="Low complexity" evidence="1">
    <location>
        <begin position="136"/>
        <end position="152"/>
    </location>
</feature>
<evidence type="ECO:0000313" key="2">
    <source>
        <dbReference type="EMBL" id="SNS43362.1"/>
    </source>
</evidence>
<organism evidence="2 3">
    <name type="scientific">Streptosporangium subroseum</name>
    <dbReference type="NCBI Taxonomy" id="106412"/>
    <lineage>
        <taxon>Bacteria</taxon>
        <taxon>Bacillati</taxon>
        <taxon>Actinomycetota</taxon>
        <taxon>Actinomycetes</taxon>
        <taxon>Streptosporangiales</taxon>
        <taxon>Streptosporangiaceae</taxon>
        <taxon>Streptosporangium</taxon>
    </lineage>
</organism>
<keyword evidence="3" id="KW-1185">Reference proteome</keyword>
<name>A0A239EHI7_9ACTN</name>
<sequence length="159" mass="17301">MSSDPDHVLDAIDGVVDEWLAMSDDSMRWAPPEKTPPKARLTLPTPPMPHVFEELLQEVGAQAHTAMEAFRPLGEGVVGVFTAFFDSAPVRHLIELANPPERHESFDEAEFGEFQPEPFGESQPEPPSAEPPSIEPPSAESPSAESPSTESPPAEPPER</sequence>
<reference evidence="2 3" key="1">
    <citation type="submission" date="2017-06" db="EMBL/GenBank/DDBJ databases">
        <authorList>
            <person name="Kim H.J."/>
            <person name="Triplett B.A."/>
        </authorList>
    </citation>
    <scope>NUCLEOTIDE SEQUENCE [LARGE SCALE GENOMIC DNA]</scope>
    <source>
        <strain evidence="2 3">CGMCC 4.2132</strain>
    </source>
</reference>
<evidence type="ECO:0000313" key="3">
    <source>
        <dbReference type="Proteomes" id="UP000198282"/>
    </source>
</evidence>
<dbReference type="RefSeq" id="WP_089207337.1">
    <property type="nucleotide sequence ID" value="NZ_FZOD01000009.1"/>
</dbReference>
<feature type="region of interest" description="Disordered" evidence="1">
    <location>
        <begin position="99"/>
        <end position="159"/>
    </location>
</feature>
<dbReference type="Proteomes" id="UP000198282">
    <property type="component" value="Unassembled WGS sequence"/>
</dbReference>
<dbReference type="EMBL" id="FZOD01000009">
    <property type="protein sequence ID" value="SNS43362.1"/>
    <property type="molecule type" value="Genomic_DNA"/>
</dbReference>
<proteinExistence type="predicted"/>
<dbReference type="OrthoDB" id="3542992at2"/>
<dbReference type="AlphaFoldDB" id="A0A239EHI7"/>
<accession>A0A239EHI7</accession>
<gene>
    <name evidence="2" type="ORF">SAMN05216276_1009118</name>
</gene>
<protein>
    <submittedName>
        <fullName evidence="2">Uncharacterized protein</fullName>
    </submittedName>
</protein>